<dbReference type="EMBL" id="CM056810">
    <property type="protein sequence ID" value="KAJ8644188.1"/>
    <property type="molecule type" value="Genomic_DNA"/>
</dbReference>
<dbReference type="Proteomes" id="UP001234297">
    <property type="component" value="Chromosome 2"/>
</dbReference>
<sequence>MCPFGRVVNSSWTNGRDTINTQFVTQKVSSTTDSLSLFLSPPISPSSSTDRTITLTGAPPTTPDSGFKRRLALG</sequence>
<accession>A0ACC2MFL7</accession>
<proteinExistence type="predicted"/>
<keyword evidence="2" id="KW-1185">Reference proteome</keyword>
<organism evidence="1 2">
    <name type="scientific">Persea americana</name>
    <name type="common">Avocado</name>
    <dbReference type="NCBI Taxonomy" id="3435"/>
    <lineage>
        <taxon>Eukaryota</taxon>
        <taxon>Viridiplantae</taxon>
        <taxon>Streptophyta</taxon>
        <taxon>Embryophyta</taxon>
        <taxon>Tracheophyta</taxon>
        <taxon>Spermatophyta</taxon>
        <taxon>Magnoliopsida</taxon>
        <taxon>Magnoliidae</taxon>
        <taxon>Laurales</taxon>
        <taxon>Lauraceae</taxon>
        <taxon>Persea</taxon>
    </lineage>
</organism>
<comment type="caution">
    <text evidence="1">The sequence shown here is derived from an EMBL/GenBank/DDBJ whole genome shotgun (WGS) entry which is preliminary data.</text>
</comment>
<evidence type="ECO:0000313" key="1">
    <source>
        <dbReference type="EMBL" id="KAJ8644188.1"/>
    </source>
</evidence>
<reference evidence="1 2" key="1">
    <citation type="journal article" date="2022" name="Hortic Res">
        <title>A haplotype resolved chromosomal level avocado genome allows analysis of novel avocado genes.</title>
        <authorList>
            <person name="Nath O."/>
            <person name="Fletcher S.J."/>
            <person name="Hayward A."/>
            <person name="Shaw L.M."/>
            <person name="Masouleh A.K."/>
            <person name="Furtado A."/>
            <person name="Henry R.J."/>
            <person name="Mitter N."/>
        </authorList>
    </citation>
    <scope>NUCLEOTIDE SEQUENCE [LARGE SCALE GENOMIC DNA]</scope>
    <source>
        <strain evidence="2">cv. Hass</strain>
    </source>
</reference>
<protein>
    <submittedName>
        <fullName evidence="1">Uncharacterized protein</fullName>
    </submittedName>
</protein>
<name>A0ACC2MFL7_PERAE</name>
<evidence type="ECO:0000313" key="2">
    <source>
        <dbReference type="Proteomes" id="UP001234297"/>
    </source>
</evidence>
<gene>
    <name evidence="1" type="ORF">MRB53_005936</name>
</gene>